<evidence type="ECO:0000313" key="4">
    <source>
        <dbReference type="EMBL" id="CAF2110802.1"/>
    </source>
</evidence>
<dbReference type="EMBL" id="CAJNOW010004032">
    <property type="protein sequence ID" value="CAF1403187.1"/>
    <property type="molecule type" value="Genomic_DNA"/>
</dbReference>
<proteinExistence type="predicted"/>
<feature type="compositionally biased region" description="Polar residues" evidence="1">
    <location>
        <begin position="723"/>
        <end position="734"/>
    </location>
</feature>
<dbReference type="EMBL" id="CAJOBH010054363">
    <property type="protein sequence ID" value="CAF4393938.1"/>
    <property type="molecule type" value="Genomic_DNA"/>
</dbReference>
<name>A0A815L006_9BILA</name>
<dbReference type="InterPro" id="IPR009836">
    <property type="entry name" value="GRDP-like"/>
</dbReference>
<evidence type="ECO:0000313" key="2">
    <source>
        <dbReference type="EMBL" id="CAF1403187.1"/>
    </source>
</evidence>
<accession>A0A815L006</accession>
<organism evidence="2 8">
    <name type="scientific">Rotaria magnacalcarata</name>
    <dbReference type="NCBI Taxonomy" id="392030"/>
    <lineage>
        <taxon>Eukaryota</taxon>
        <taxon>Metazoa</taxon>
        <taxon>Spiralia</taxon>
        <taxon>Gnathifera</taxon>
        <taxon>Rotifera</taxon>
        <taxon>Eurotatoria</taxon>
        <taxon>Bdelloidea</taxon>
        <taxon>Philodinida</taxon>
        <taxon>Philodinidae</taxon>
        <taxon>Rotaria</taxon>
    </lineage>
</organism>
<sequence length="747" mass="86426">MASVSHVTTPSSNNSSITHPSHIVVSEDLKQAAIDHLAYLKEYYDHPEYVQKQALEYAVYRYEMFWLPFLAEIDDLDIVPPLDVLFVWHAHMLAPTSYASDCERLYGRILPSRVRARSPQIVKLSEQLWTKKYSRHMPYNLDYKTSVQVIPPYTSKIKYALSHAVERQAEFYYNVAFGHYKDPEFLEEALNRYKKFIFLKRLHPQLFVVPMYDIDVIWHTHQLFPEVYRRDMMANLQHVLHHDDTTQDRSAKSKLSTSDNETRRKWFDLYGDRLAKNGCMYRGKTSKGFYQFVTDYKFLLECQRYSLYVQLIENNNLATGDEKKYVDHRASTVVSLHDHTSNEPLREQFFAQFNNSDQEIFARGSSGHMEAHFDADLSDFGVNLTLKIQQKAGYWPVNYFSSLAEFEMPPERILPIIQFQQAVRAANNSTAEDDPTALYHIFEKVITDDSPLRKLLPNANSLIVGIPAVDINTIIVRYDAVEYEEVTLDKNYLALLGTSFLFDLEDVRVQQALHIIRPVHQDDPILLNIRHTILNDIDIFTATLNNAIFASCHTLNWSQLPLPTNVSDKHDISIITLNPENEEALIIKDHSGDWGIIKFSKELFTATLETTATDKNYQFTLYRFMPDGRVVEEIVYIDWDDDRWLIGSSNFVIDMNTWAISVKRVELTTSLQYICLGSALISRFDTLFTEIFGKQEETDLTATNGDHDDNDLLANDVRKINLNGPTDTNNTKRVSATRKPHMAMNNV</sequence>
<dbReference type="Proteomes" id="UP000663824">
    <property type="component" value="Unassembled WGS sequence"/>
</dbReference>
<evidence type="ECO:0000313" key="6">
    <source>
        <dbReference type="EMBL" id="CAF4347150.1"/>
    </source>
</evidence>
<feature type="region of interest" description="Disordered" evidence="1">
    <location>
        <begin position="722"/>
        <end position="747"/>
    </location>
</feature>
<dbReference type="Proteomes" id="UP000681967">
    <property type="component" value="Unassembled WGS sequence"/>
</dbReference>
<dbReference type="PANTHER" id="PTHR34365:SF7">
    <property type="entry name" value="GLYCINE-RICH DOMAIN-CONTAINING PROTEIN 1"/>
    <property type="match status" value="1"/>
</dbReference>
<evidence type="ECO:0000313" key="8">
    <source>
        <dbReference type="Proteomes" id="UP000663834"/>
    </source>
</evidence>
<dbReference type="Proteomes" id="UP000663855">
    <property type="component" value="Unassembled WGS sequence"/>
</dbReference>
<evidence type="ECO:0000313" key="3">
    <source>
        <dbReference type="EMBL" id="CAF1587887.1"/>
    </source>
</evidence>
<comment type="caution">
    <text evidence="2">The sequence shown here is derived from an EMBL/GenBank/DDBJ whole genome shotgun (WGS) entry which is preliminary data.</text>
</comment>
<dbReference type="Proteomes" id="UP000676336">
    <property type="component" value="Unassembled WGS sequence"/>
</dbReference>
<gene>
    <name evidence="7" type="ORF">BYL167_LOCUS31262</name>
    <name evidence="3" type="ORF">CJN711_LOCUS33708</name>
    <name evidence="6" type="ORF">GIL414_LOCUS27809</name>
    <name evidence="2" type="ORF">KQP761_LOCUS9811</name>
    <name evidence="4" type="ORF">MBJ925_LOCUS24109</name>
    <name evidence="5" type="ORF">SMN809_LOCUS5552</name>
</gene>
<dbReference type="EMBL" id="CAJOBI010001410">
    <property type="protein sequence ID" value="CAF3879911.1"/>
    <property type="molecule type" value="Genomic_DNA"/>
</dbReference>
<evidence type="ECO:0000313" key="5">
    <source>
        <dbReference type="EMBL" id="CAF3879911.1"/>
    </source>
</evidence>
<evidence type="ECO:0000256" key="1">
    <source>
        <dbReference type="SAM" id="MobiDB-lite"/>
    </source>
</evidence>
<protein>
    <submittedName>
        <fullName evidence="2">Uncharacterized protein</fullName>
    </submittedName>
</protein>
<dbReference type="Proteomes" id="UP000681720">
    <property type="component" value="Unassembled WGS sequence"/>
</dbReference>
<dbReference type="EMBL" id="CAJNRE010012492">
    <property type="protein sequence ID" value="CAF2110802.1"/>
    <property type="molecule type" value="Genomic_DNA"/>
</dbReference>
<dbReference type="OrthoDB" id="2684236at2759"/>
<evidence type="ECO:0000313" key="7">
    <source>
        <dbReference type="EMBL" id="CAF4393938.1"/>
    </source>
</evidence>
<dbReference type="EMBL" id="CAJNOV010016270">
    <property type="protein sequence ID" value="CAF1587887.1"/>
    <property type="molecule type" value="Genomic_DNA"/>
</dbReference>
<dbReference type="Pfam" id="PF07173">
    <property type="entry name" value="GRDP-like"/>
    <property type="match status" value="1"/>
</dbReference>
<reference evidence="2" key="1">
    <citation type="submission" date="2021-02" db="EMBL/GenBank/DDBJ databases">
        <authorList>
            <person name="Nowell W R."/>
        </authorList>
    </citation>
    <scope>NUCLEOTIDE SEQUENCE</scope>
</reference>
<dbReference type="Proteomes" id="UP000663834">
    <property type="component" value="Unassembled WGS sequence"/>
</dbReference>
<dbReference type="PANTHER" id="PTHR34365">
    <property type="entry name" value="ENOLASE (DUF1399)"/>
    <property type="match status" value="1"/>
</dbReference>
<dbReference type="AlphaFoldDB" id="A0A815L006"/>
<dbReference type="EMBL" id="CAJOBJ010045321">
    <property type="protein sequence ID" value="CAF4347150.1"/>
    <property type="molecule type" value="Genomic_DNA"/>
</dbReference>